<accession>A0ABY7NSM4</accession>
<dbReference type="SUPFAM" id="SSF52540">
    <property type="entry name" value="P-loop containing nucleoside triphosphate hydrolases"/>
    <property type="match status" value="1"/>
</dbReference>
<dbReference type="Proteomes" id="UP001210865">
    <property type="component" value="Chromosome"/>
</dbReference>
<name>A0ABY7NSM4_9SPHN</name>
<evidence type="ECO:0000313" key="2">
    <source>
        <dbReference type="EMBL" id="WBO24378.1"/>
    </source>
</evidence>
<feature type="domain" description="SNF2 N-terminal" evidence="1">
    <location>
        <begin position="1"/>
        <end position="115"/>
    </location>
</feature>
<gene>
    <name evidence="2" type="ORF">PBT88_09880</name>
</gene>
<evidence type="ECO:0000313" key="3">
    <source>
        <dbReference type="Proteomes" id="UP001210865"/>
    </source>
</evidence>
<dbReference type="InterPro" id="IPR038718">
    <property type="entry name" value="SNF2-like_sf"/>
</dbReference>
<dbReference type="EMBL" id="CP115174">
    <property type="protein sequence ID" value="WBO24378.1"/>
    <property type="molecule type" value="Genomic_DNA"/>
</dbReference>
<proteinExistence type="predicted"/>
<dbReference type="Gene3D" id="3.40.50.10810">
    <property type="entry name" value="Tandem AAA-ATPase domain"/>
    <property type="match status" value="1"/>
</dbReference>
<protein>
    <submittedName>
        <fullName evidence="2">SNF2-related protein</fullName>
    </submittedName>
</protein>
<dbReference type="InterPro" id="IPR027417">
    <property type="entry name" value="P-loop_NTPase"/>
</dbReference>
<keyword evidence="3" id="KW-1185">Reference proteome</keyword>
<dbReference type="InterPro" id="IPR050496">
    <property type="entry name" value="SNF2_RAD54_helicase_repair"/>
</dbReference>
<dbReference type="PANTHER" id="PTHR45629:SF7">
    <property type="entry name" value="DNA EXCISION REPAIR PROTEIN ERCC-6-RELATED"/>
    <property type="match status" value="1"/>
</dbReference>
<organism evidence="2 3">
    <name type="scientific">Sphingomonas abietis</name>
    <dbReference type="NCBI Taxonomy" id="3012344"/>
    <lineage>
        <taxon>Bacteria</taxon>
        <taxon>Pseudomonadati</taxon>
        <taxon>Pseudomonadota</taxon>
        <taxon>Alphaproteobacteria</taxon>
        <taxon>Sphingomonadales</taxon>
        <taxon>Sphingomonadaceae</taxon>
        <taxon>Sphingomonas</taxon>
    </lineage>
</organism>
<sequence>MLKNPQTAGHAAARALVSDRKVALTGTPVENRLTDAWALFDLVLPGLLGNQRAFVRDYRNPIEKHGDAEAKARLARKLKPFLLRRTKDAVAVDLPAKSIVPLTITLGAAQMELHESQRGLVGRPPQLPPAFLVACELPHCYFRGLNILAGLKTIAESAWSTSSAKSGRIRR</sequence>
<dbReference type="PANTHER" id="PTHR45629">
    <property type="entry name" value="SNF2/RAD54 FAMILY MEMBER"/>
    <property type="match status" value="1"/>
</dbReference>
<dbReference type="Pfam" id="PF00176">
    <property type="entry name" value="SNF2-rel_dom"/>
    <property type="match status" value="1"/>
</dbReference>
<dbReference type="RefSeq" id="WP_270079004.1">
    <property type="nucleotide sequence ID" value="NZ_CP115174.1"/>
</dbReference>
<reference evidence="2 3" key="1">
    <citation type="submission" date="2022-12" db="EMBL/GenBank/DDBJ databases">
        <title>Sphingomonas abieness sp. nov., an endophytic bacterium isolated from Abies koreana.</title>
        <authorList>
            <person name="Jiang L."/>
            <person name="Lee J."/>
        </authorList>
    </citation>
    <scope>NUCLEOTIDE SEQUENCE [LARGE SCALE GENOMIC DNA]</scope>
    <source>
        <strain evidence="3">PAMB 00755</strain>
    </source>
</reference>
<evidence type="ECO:0000259" key="1">
    <source>
        <dbReference type="Pfam" id="PF00176"/>
    </source>
</evidence>
<dbReference type="InterPro" id="IPR000330">
    <property type="entry name" value="SNF2_N"/>
</dbReference>